<keyword evidence="2" id="KW-0732">Signal</keyword>
<feature type="compositionally biased region" description="Polar residues" evidence="6">
    <location>
        <begin position="69"/>
        <end position="79"/>
    </location>
</feature>
<keyword evidence="10" id="KW-1185">Reference proteome</keyword>
<feature type="region of interest" description="Disordered" evidence="6">
    <location>
        <begin position="65"/>
        <end position="113"/>
    </location>
</feature>
<keyword evidence="3" id="KW-0560">Oxidoreductase</keyword>
<evidence type="ECO:0000313" key="9">
    <source>
        <dbReference type="EMBL" id="TBW21004.1"/>
    </source>
</evidence>
<evidence type="ECO:0000256" key="4">
    <source>
        <dbReference type="ARBA" id="ARBA00023157"/>
    </source>
</evidence>
<keyword evidence="4" id="KW-1015">Disulfide bond</keyword>
<dbReference type="InterPro" id="IPR013766">
    <property type="entry name" value="Thioredoxin_domain"/>
</dbReference>
<organism evidence="9 10">
    <name type="scientific">Arcanobacterium bovis</name>
    <dbReference type="NCBI Taxonomy" id="2529275"/>
    <lineage>
        <taxon>Bacteria</taxon>
        <taxon>Bacillati</taxon>
        <taxon>Actinomycetota</taxon>
        <taxon>Actinomycetes</taxon>
        <taxon>Actinomycetales</taxon>
        <taxon>Actinomycetaceae</taxon>
        <taxon>Arcanobacterium</taxon>
    </lineage>
</organism>
<dbReference type="Proteomes" id="UP000293036">
    <property type="component" value="Unassembled WGS sequence"/>
</dbReference>
<keyword evidence="7" id="KW-0472">Membrane</keyword>
<sequence length="306" mass="32795">MSNLDDLNTPHNADSTDYEQPKELGVTQVPRKQGVNKALVIAVVALLAVIGVLVALLVTRHTPDDAAKTSAQTSNSAQAPDSAHPDRQGAGRSGQNGQSGQGGSGDSAGAAPKEVPDNIRKIIDSQHRLKADDPRAKGKVNARLVVEIYADFRCGHCANFSLNVEPKLKKMIDDGTIRYEFNSLPVLGEESVLAAQAAQAAANQGMFWQYHDALYEGLATKSVTYTADGLTDLAKTVGIKDVEKFRADLTSPQTVEAVRKELENGRQLGINGTPAFLIGYQYVPGGIPFETFNQIVNSELKREKAA</sequence>
<dbReference type="Gene3D" id="3.40.30.10">
    <property type="entry name" value="Glutaredoxin"/>
    <property type="match status" value="1"/>
</dbReference>
<dbReference type="Pfam" id="PF13462">
    <property type="entry name" value="Thioredoxin_4"/>
    <property type="match status" value="1"/>
</dbReference>
<dbReference type="PANTHER" id="PTHR13887:SF14">
    <property type="entry name" value="DISULFIDE BOND FORMATION PROTEIN D"/>
    <property type="match status" value="1"/>
</dbReference>
<dbReference type="SUPFAM" id="SSF52833">
    <property type="entry name" value="Thioredoxin-like"/>
    <property type="match status" value="1"/>
</dbReference>
<keyword evidence="7" id="KW-0812">Transmembrane</keyword>
<feature type="compositionally biased region" description="Polar residues" evidence="6">
    <location>
        <begin position="1"/>
        <end position="15"/>
    </location>
</feature>
<evidence type="ECO:0000256" key="7">
    <source>
        <dbReference type="SAM" id="Phobius"/>
    </source>
</evidence>
<dbReference type="InterPro" id="IPR012336">
    <property type="entry name" value="Thioredoxin-like_fold"/>
</dbReference>
<dbReference type="PANTHER" id="PTHR13887">
    <property type="entry name" value="GLUTATHIONE S-TRANSFERASE KAPPA"/>
    <property type="match status" value="1"/>
</dbReference>
<keyword evidence="7" id="KW-1133">Transmembrane helix</keyword>
<evidence type="ECO:0000259" key="8">
    <source>
        <dbReference type="PROSITE" id="PS51352"/>
    </source>
</evidence>
<feature type="region of interest" description="Disordered" evidence="6">
    <location>
        <begin position="1"/>
        <end position="22"/>
    </location>
</feature>
<evidence type="ECO:0000256" key="3">
    <source>
        <dbReference type="ARBA" id="ARBA00023002"/>
    </source>
</evidence>
<comment type="caution">
    <text evidence="9">The sequence shown here is derived from an EMBL/GenBank/DDBJ whole genome shotgun (WGS) entry which is preliminary data.</text>
</comment>
<evidence type="ECO:0000256" key="5">
    <source>
        <dbReference type="ARBA" id="ARBA00023284"/>
    </source>
</evidence>
<comment type="similarity">
    <text evidence="1">Belongs to the thioredoxin family. DsbA subfamily.</text>
</comment>
<feature type="domain" description="Thioredoxin" evidence="8">
    <location>
        <begin position="73"/>
        <end position="301"/>
    </location>
</feature>
<dbReference type="GO" id="GO:0016491">
    <property type="term" value="F:oxidoreductase activity"/>
    <property type="evidence" value="ECO:0007669"/>
    <property type="project" value="UniProtKB-KW"/>
</dbReference>
<keyword evidence="5" id="KW-0676">Redox-active center</keyword>
<dbReference type="OrthoDB" id="117402at2"/>
<feature type="compositionally biased region" description="Gly residues" evidence="6">
    <location>
        <begin position="91"/>
        <end position="106"/>
    </location>
</feature>
<gene>
    <name evidence="9" type="ORF">EZJ44_06735</name>
</gene>
<evidence type="ECO:0000256" key="1">
    <source>
        <dbReference type="ARBA" id="ARBA00005791"/>
    </source>
</evidence>
<dbReference type="RefSeq" id="WP_131281618.1">
    <property type="nucleotide sequence ID" value="NZ_JBHSLR010000002.1"/>
</dbReference>
<reference evidence="9 10" key="1">
    <citation type="submission" date="2019-02" db="EMBL/GenBank/DDBJ databases">
        <title>Arcanobacterium bovis sp. nov., isolated from the milk of a cow with mastitis.</title>
        <authorList>
            <person name="Sammra O."/>
            <person name="Foster G."/>
            <person name="Hassan A."/>
            <person name="Alssahen M."/>
            <person name="Laemmler C."/>
            <person name="Borowiak M."/>
            <person name="Malorny B."/>
            <person name="Abdulmawjood A."/>
        </authorList>
    </citation>
    <scope>NUCLEOTIDE SEQUENCE [LARGE SCALE GENOMIC DNA]</scope>
    <source>
        <strain evidence="9 10">C605018/01/1</strain>
    </source>
</reference>
<evidence type="ECO:0000256" key="6">
    <source>
        <dbReference type="SAM" id="MobiDB-lite"/>
    </source>
</evidence>
<name>A0A4Q9UZ40_9ACTO</name>
<evidence type="ECO:0000256" key="2">
    <source>
        <dbReference type="ARBA" id="ARBA00022729"/>
    </source>
</evidence>
<protein>
    <recommendedName>
        <fullName evidence="8">Thioredoxin domain-containing protein</fullName>
    </recommendedName>
</protein>
<accession>A0A4Q9UZ40</accession>
<proteinExistence type="inferred from homology"/>
<dbReference type="PROSITE" id="PS51352">
    <property type="entry name" value="THIOREDOXIN_2"/>
    <property type="match status" value="1"/>
</dbReference>
<feature type="transmembrane region" description="Helical" evidence="7">
    <location>
        <begin position="38"/>
        <end position="58"/>
    </location>
</feature>
<dbReference type="AlphaFoldDB" id="A0A4Q9UZ40"/>
<dbReference type="EMBL" id="SJDT01000005">
    <property type="protein sequence ID" value="TBW21004.1"/>
    <property type="molecule type" value="Genomic_DNA"/>
</dbReference>
<dbReference type="InterPro" id="IPR036249">
    <property type="entry name" value="Thioredoxin-like_sf"/>
</dbReference>
<evidence type="ECO:0000313" key="10">
    <source>
        <dbReference type="Proteomes" id="UP000293036"/>
    </source>
</evidence>